<organism evidence="5 6">
    <name type="scientific">Paenibacillus puldeungensis</name>
    <dbReference type="NCBI Taxonomy" id="696536"/>
    <lineage>
        <taxon>Bacteria</taxon>
        <taxon>Bacillati</taxon>
        <taxon>Bacillota</taxon>
        <taxon>Bacilli</taxon>
        <taxon>Bacillales</taxon>
        <taxon>Paenibacillaceae</taxon>
        <taxon>Paenibacillus</taxon>
    </lineage>
</organism>
<evidence type="ECO:0000259" key="4">
    <source>
        <dbReference type="PROSITE" id="PS50937"/>
    </source>
</evidence>
<dbReference type="PANTHER" id="PTHR30204">
    <property type="entry name" value="REDOX-CYCLING DRUG-SENSING TRANSCRIPTIONAL ACTIVATOR SOXR"/>
    <property type="match status" value="1"/>
</dbReference>
<proteinExistence type="predicted"/>
<keyword evidence="2" id="KW-0238">DNA-binding</keyword>
<accession>A0ABW3RUY6</accession>
<keyword evidence="3" id="KW-0804">Transcription</keyword>
<gene>
    <name evidence="5" type="ORF">ACFQ3W_06460</name>
</gene>
<dbReference type="Gene3D" id="1.10.1660.10">
    <property type="match status" value="1"/>
</dbReference>
<evidence type="ECO:0000313" key="6">
    <source>
        <dbReference type="Proteomes" id="UP001597262"/>
    </source>
</evidence>
<evidence type="ECO:0000256" key="2">
    <source>
        <dbReference type="ARBA" id="ARBA00023125"/>
    </source>
</evidence>
<dbReference type="Pfam" id="PF13411">
    <property type="entry name" value="MerR_1"/>
    <property type="match status" value="1"/>
</dbReference>
<dbReference type="PANTHER" id="PTHR30204:SF94">
    <property type="entry name" value="HEAVY METAL-DEPENDENT TRANSCRIPTIONAL REGULATOR HI_0293-RELATED"/>
    <property type="match status" value="1"/>
</dbReference>
<evidence type="ECO:0000256" key="3">
    <source>
        <dbReference type="ARBA" id="ARBA00023163"/>
    </source>
</evidence>
<dbReference type="CDD" id="cd00592">
    <property type="entry name" value="HTH_MerR-like"/>
    <property type="match status" value="1"/>
</dbReference>
<reference evidence="6" key="1">
    <citation type="journal article" date="2019" name="Int. J. Syst. Evol. Microbiol.">
        <title>The Global Catalogue of Microorganisms (GCM) 10K type strain sequencing project: providing services to taxonomists for standard genome sequencing and annotation.</title>
        <authorList>
            <consortium name="The Broad Institute Genomics Platform"/>
            <consortium name="The Broad Institute Genome Sequencing Center for Infectious Disease"/>
            <person name="Wu L."/>
            <person name="Ma J."/>
        </authorList>
    </citation>
    <scope>NUCLEOTIDE SEQUENCE [LARGE SCALE GENOMIC DNA]</scope>
    <source>
        <strain evidence="6">CCUG 59189</strain>
    </source>
</reference>
<dbReference type="SMART" id="SM00422">
    <property type="entry name" value="HTH_MERR"/>
    <property type="match status" value="1"/>
</dbReference>
<keyword evidence="6" id="KW-1185">Reference proteome</keyword>
<dbReference type="SUPFAM" id="SSF46955">
    <property type="entry name" value="Putative DNA-binding domain"/>
    <property type="match status" value="1"/>
</dbReference>
<evidence type="ECO:0000313" key="5">
    <source>
        <dbReference type="EMBL" id="MFD1175949.1"/>
    </source>
</evidence>
<name>A0ABW3RUY6_9BACL</name>
<protein>
    <submittedName>
        <fullName evidence="5">MerR family transcriptional regulator</fullName>
    </submittedName>
</protein>
<dbReference type="InterPro" id="IPR009061">
    <property type="entry name" value="DNA-bd_dom_put_sf"/>
</dbReference>
<keyword evidence="1" id="KW-0805">Transcription regulation</keyword>
<dbReference type="RefSeq" id="WP_379317805.1">
    <property type="nucleotide sequence ID" value="NZ_JBHTLM010000003.1"/>
</dbReference>
<dbReference type="EMBL" id="JBHTLM010000003">
    <property type="protein sequence ID" value="MFD1175949.1"/>
    <property type="molecule type" value="Genomic_DNA"/>
</dbReference>
<dbReference type="InterPro" id="IPR047057">
    <property type="entry name" value="MerR_fam"/>
</dbReference>
<dbReference type="PROSITE" id="PS50937">
    <property type="entry name" value="HTH_MERR_2"/>
    <property type="match status" value="1"/>
</dbReference>
<feature type="domain" description="HTH merR-type" evidence="4">
    <location>
        <begin position="3"/>
        <end position="72"/>
    </location>
</feature>
<dbReference type="Proteomes" id="UP001597262">
    <property type="component" value="Unassembled WGS sequence"/>
</dbReference>
<dbReference type="InterPro" id="IPR000551">
    <property type="entry name" value="MerR-type_HTH_dom"/>
</dbReference>
<sequence length="276" mass="32318">MAEYKIGTFAKNLGVTTSLLKHYEKYHLITSNKNEINGYRYYGFTQTPTILRIKQLQKLGFTLREIASMLKNCTTEEMSIKIQEKIEDIHTELFEKQLLLKEAEHIQKHLHQINQDQFEGNWTIEETPAMYFLPHSKQLDFVELDETKSEQLKSWIDHFPLTKQATLVSNHTDEYQYGLAIEQQIAHRLNLPMQSSVPIVIEGGKSLIYPVICSSFDEHGKEFVRRLLQKPIALLSRMGIQAKEHAHIETILEITQNQKRVVYYQIYIPLYIINPK</sequence>
<comment type="caution">
    <text evidence="5">The sequence shown here is derived from an EMBL/GenBank/DDBJ whole genome shotgun (WGS) entry which is preliminary data.</text>
</comment>
<evidence type="ECO:0000256" key="1">
    <source>
        <dbReference type="ARBA" id="ARBA00023015"/>
    </source>
</evidence>